<dbReference type="PANTHER" id="PTHR35567">
    <property type="entry name" value="MALATE DEHYDROGENASE (AFU_ORTHOLOGUE AFUA_2G13800)"/>
    <property type="match status" value="1"/>
</dbReference>
<dbReference type="Pfam" id="PF11937">
    <property type="entry name" value="DUF3455"/>
    <property type="match status" value="1"/>
</dbReference>
<sequence length="267" mass="28615">MHFLANLFRTFHLVFLVLNVASVAGITKAAAVQTHFGPMCDLSNDNVSLWLPSDINTRGGRPLLEPTAPHPSLVILAVGVQNYTCLDNGTYFSFGAIMELFDISCIPQSARASFTTFVSELWAAAPANTTGWDLVGASGVLLHSFALGQHYWVADPLAPASGALNPMWDFRSTSLPRVADPQTAYLVGYRTGIVPAPTDPARDAEWVTLAPLVVDGQPDGLLADQVFRLNTNGGMPPTNSCVPGSPEIHVKSTLNFWMYGGAWATPS</sequence>
<dbReference type="PANTHER" id="PTHR35567:SF1">
    <property type="entry name" value="CONSERVED FUNGAL PROTEIN (AFU_ORTHOLOGUE AFUA_1G14230)"/>
    <property type="match status" value="1"/>
</dbReference>
<dbReference type="HOGENOM" id="CLU_067863_3_0_1"/>
<accession>A0A0C3NII4</accession>
<dbReference type="Proteomes" id="UP000053257">
    <property type="component" value="Unassembled WGS sequence"/>
</dbReference>
<feature type="chain" id="PRO_5002167480" description="Malate dehydrogenase" evidence="1">
    <location>
        <begin position="26"/>
        <end position="267"/>
    </location>
</feature>
<proteinExistence type="predicted"/>
<name>A0A0C3NII4_PHLG1</name>
<evidence type="ECO:0000313" key="3">
    <source>
        <dbReference type="Proteomes" id="UP000053257"/>
    </source>
</evidence>
<dbReference type="AlphaFoldDB" id="A0A0C3NII4"/>
<organism evidence="2 3">
    <name type="scientific">Phlebiopsis gigantea (strain 11061_1 CR5-6)</name>
    <name type="common">White-rot fungus</name>
    <name type="synonym">Peniophora gigantea</name>
    <dbReference type="NCBI Taxonomy" id="745531"/>
    <lineage>
        <taxon>Eukaryota</taxon>
        <taxon>Fungi</taxon>
        <taxon>Dikarya</taxon>
        <taxon>Basidiomycota</taxon>
        <taxon>Agaricomycotina</taxon>
        <taxon>Agaricomycetes</taxon>
        <taxon>Polyporales</taxon>
        <taxon>Phanerochaetaceae</taxon>
        <taxon>Phlebiopsis</taxon>
    </lineage>
</organism>
<gene>
    <name evidence="2" type="ORF">PHLGIDRAFT_182502</name>
</gene>
<protein>
    <recommendedName>
        <fullName evidence="4">Malate dehydrogenase</fullName>
    </recommendedName>
</protein>
<dbReference type="OrthoDB" id="1859733at2759"/>
<evidence type="ECO:0000256" key="1">
    <source>
        <dbReference type="SAM" id="SignalP"/>
    </source>
</evidence>
<dbReference type="InterPro" id="IPR021851">
    <property type="entry name" value="DUF3455"/>
</dbReference>
<evidence type="ECO:0000313" key="2">
    <source>
        <dbReference type="EMBL" id="KIP04689.1"/>
    </source>
</evidence>
<keyword evidence="1" id="KW-0732">Signal</keyword>
<reference evidence="2 3" key="1">
    <citation type="journal article" date="2014" name="PLoS Genet.">
        <title>Analysis of the Phlebiopsis gigantea genome, transcriptome and secretome provides insight into its pioneer colonization strategies of wood.</title>
        <authorList>
            <person name="Hori C."/>
            <person name="Ishida T."/>
            <person name="Igarashi K."/>
            <person name="Samejima M."/>
            <person name="Suzuki H."/>
            <person name="Master E."/>
            <person name="Ferreira P."/>
            <person name="Ruiz-Duenas F.J."/>
            <person name="Held B."/>
            <person name="Canessa P."/>
            <person name="Larrondo L.F."/>
            <person name="Schmoll M."/>
            <person name="Druzhinina I.S."/>
            <person name="Kubicek C.P."/>
            <person name="Gaskell J.A."/>
            <person name="Kersten P."/>
            <person name="St John F."/>
            <person name="Glasner J."/>
            <person name="Sabat G."/>
            <person name="Splinter BonDurant S."/>
            <person name="Syed K."/>
            <person name="Yadav J."/>
            <person name="Mgbeahuruike A.C."/>
            <person name="Kovalchuk A."/>
            <person name="Asiegbu F.O."/>
            <person name="Lackner G."/>
            <person name="Hoffmeister D."/>
            <person name="Rencoret J."/>
            <person name="Gutierrez A."/>
            <person name="Sun H."/>
            <person name="Lindquist E."/>
            <person name="Barry K."/>
            <person name="Riley R."/>
            <person name="Grigoriev I.V."/>
            <person name="Henrissat B."/>
            <person name="Kues U."/>
            <person name="Berka R.M."/>
            <person name="Martinez A.T."/>
            <person name="Covert S.F."/>
            <person name="Blanchette R.A."/>
            <person name="Cullen D."/>
        </authorList>
    </citation>
    <scope>NUCLEOTIDE SEQUENCE [LARGE SCALE GENOMIC DNA]</scope>
    <source>
        <strain evidence="2 3">11061_1 CR5-6</strain>
    </source>
</reference>
<dbReference type="EMBL" id="KN840565">
    <property type="protein sequence ID" value="KIP04689.1"/>
    <property type="molecule type" value="Genomic_DNA"/>
</dbReference>
<evidence type="ECO:0008006" key="4">
    <source>
        <dbReference type="Google" id="ProtNLM"/>
    </source>
</evidence>
<keyword evidence="3" id="KW-1185">Reference proteome</keyword>
<feature type="signal peptide" evidence="1">
    <location>
        <begin position="1"/>
        <end position="25"/>
    </location>
</feature>